<evidence type="ECO:0000256" key="1">
    <source>
        <dbReference type="SAM" id="MobiDB-lite"/>
    </source>
</evidence>
<evidence type="ECO:0000313" key="4">
    <source>
        <dbReference type="EMBL" id="ODQ86880.1"/>
    </source>
</evidence>
<keyword evidence="5" id="KW-1185">Reference proteome</keyword>
<dbReference type="Proteomes" id="UP000094243">
    <property type="component" value="Unassembled WGS sequence"/>
</dbReference>
<evidence type="ECO:0000256" key="2">
    <source>
        <dbReference type="SAM" id="Phobius"/>
    </source>
</evidence>
<organism evidence="4 5">
    <name type="scientific">Mycolicibacterium holsaticum</name>
    <dbReference type="NCBI Taxonomy" id="152142"/>
    <lineage>
        <taxon>Bacteria</taxon>
        <taxon>Bacillati</taxon>
        <taxon>Actinomycetota</taxon>
        <taxon>Actinomycetes</taxon>
        <taxon>Mycobacteriales</taxon>
        <taxon>Mycobacteriaceae</taxon>
        <taxon>Mycolicibacterium</taxon>
    </lineage>
</organism>
<feature type="transmembrane region" description="Helical" evidence="2">
    <location>
        <begin position="285"/>
        <end position="307"/>
    </location>
</feature>
<feature type="domain" description="Acyltransferase 3" evidence="3">
    <location>
        <begin position="25"/>
        <end position="402"/>
    </location>
</feature>
<feature type="transmembrane region" description="Helical" evidence="2">
    <location>
        <begin position="57"/>
        <end position="77"/>
    </location>
</feature>
<dbReference type="GO" id="GO:0016747">
    <property type="term" value="F:acyltransferase activity, transferring groups other than amino-acyl groups"/>
    <property type="evidence" value="ECO:0007669"/>
    <property type="project" value="InterPro"/>
</dbReference>
<dbReference type="EMBL" id="MIGZ01000130">
    <property type="protein sequence ID" value="ODQ86880.1"/>
    <property type="molecule type" value="Genomic_DNA"/>
</dbReference>
<comment type="caution">
    <text evidence="4">The sequence shown here is derived from an EMBL/GenBank/DDBJ whole genome shotgun (WGS) entry which is preliminary data.</text>
</comment>
<feature type="transmembrane region" description="Helical" evidence="2">
    <location>
        <begin position="345"/>
        <end position="365"/>
    </location>
</feature>
<keyword evidence="4" id="KW-0012">Acyltransferase</keyword>
<gene>
    <name evidence="4" type="ORF">BHQ17_19415</name>
</gene>
<keyword evidence="2" id="KW-1133">Transmembrane helix</keyword>
<dbReference type="InterPro" id="IPR002656">
    <property type="entry name" value="Acyl_transf_3_dom"/>
</dbReference>
<feature type="region of interest" description="Disordered" evidence="1">
    <location>
        <begin position="1"/>
        <end position="20"/>
    </location>
</feature>
<dbReference type="GO" id="GO:0016020">
    <property type="term" value="C:membrane"/>
    <property type="evidence" value="ECO:0007669"/>
    <property type="project" value="TreeGrafter"/>
</dbReference>
<reference evidence="5" key="1">
    <citation type="submission" date="2016-09" db="EMBL/GenBank/DDBJ databases">
        <authorList>
            <person name="Greninger A.L."/>
            <person name="Jerome K.R."/>
            <person name="Mcnair B."/>
            <person name="Wallis C."/>
            <person name="Fang F."/>
        </authorList>
    </citation>
    <scope>NUCLEOTIDE SEQUENCE [LARGE SCALE GENOMIC DNA]</scope>
    <source>
        <strain evidence="5">M7</strain>
    </source>
</reference>
<dbReference type="GO" id="GO:0000271">
    <property type="term" value="P:polysaccharide biosynthetic process"/>
    <property type="evidence" value="ECO:0007669"/>
    <property type="project" value="TreeGrafter"/>
</dbReference>
<dbReference type="AlphaFoldDB" id="A0A1E3RAB4"/>
<dbReference type="OrthoDB" id="5242306at2"/>
<protein>
    <submittedName>
        <fullName evidence="4">Acyltransferase</fullName>
    </submittedName>
</protein>
<dbReference type="Pfam" id="PF01757">
    <property type="entry name" value="Acyl_transf_3"/>
    <property type="match status" value="1"/>
</dbReference>
<proteinExistence type="predicted"/>
<feature type="transmembrane region" description="Helical" evidence="2">
    <location>
        <begin position="313"/>
        <end position="333"/>
    </location>
</feature>
<keyword evidence="2" id="KW-0812">Transmembrane</keyword>
<dbReference type="PANTHER" id="PTHR23028:SF53">
    <property type="entry name" value="ACYL_TRANSF_3 DOMAIN-CONTAINING PROTEIN"/>
    <property type="match status" value="1"/>
</dbReference>
<name>A0A1E3RAB4_9MYCO</name>
<dbReference type="InterPro" id="IPR050879">
    <property type="entry name" value="Acyltransferase_3"/>
</dbReference>
<feature type="transmembrane region" description="Helical" evidence="2">
    <location>
        <begin position="106"/>
        <end position="126"/>
    </location>
</feature>
<feature type="transmembrane region" description="Helical" evidence="2">
    <location>
        <begin position="178"/>
        <end position="194"/>
    </location>
</feature>
<evidence type="ECO:0000313" key="5">
    <source>
        <dbReference type="Proteomes" id="UP000094243"/>
    </source>
</evidence>
<dbReference type="RefSeq" id="WP_069406770.1">
    <property type="nucleotide sequence ID" value="NZ_MIGZ01000130.1"/>
</dbReference>
<feature type="compositionally biased region" description="Basic and acidic residues" evidence="1">
    <location>
        <begin position="1"/>
        <end position="10"/>
    </location>
</feature>
<dbReference type="PANTHER" id="PTHR23028">
    <property type="entry name" value="ACETYLTRANSFERASE"/>
    <property type="match status" value="1"/>
</dbReference>
<evidence type="ECO:0000259" key="3">
    <source>
        <dbReference type="Pfam" id="PF01757"/>
    </source>
</evidence>
<feature type="transmembrane region" description="Helical" evidence="2">
    <location>
        <begin position="248"/>
        <end position="273"/>
    </location>
</feature>
<keyword evidence="2" id="KW-0472">Membrane</keyword>
<keyword evidence="4" id="KW-0808">Transferase</keyword>
<sequence length="421" mass="45591">MTVKPRDSAEHSASPPVPRTTGRIIGLDGARGLSAVGVAVMHVAGNFSPNTAAQTKIGIVGMSLIFFFVLSGFLLFLPYVRRLTEDASAATAPSARNFAIHRIARILPGYLVIFLLCNYVFAVVYVENPTVQTIGTSEGTGTITDPWQLLANLTLLQTYIPKYIFTGLNPSWSLTLEFAFYASLPLSAVLLFALRRRTSVRPLRLAASLPVAFIVLGFVGKLLLPLVSNHFGVTDPELMQWGPNWVSVYLRSFLVNADNFAFGMLAAVVVVAIEQGAVRRSVARRVRPAAALALPVVLAVSFALIALGDMFGTSGMALASALVILVIVAPLSCGQRSRIGEGLELTPFLFVGKVSLSLYLLHFPTMLMLHRFGLLAGDSLGGMCLNIVVVLAVTLIVSGVTYYTVEKPAMDIARRYRYRWR</sequence>
<accession>A0A1E3RAB4</accession>
<feature type="transmembrane region" description="Helical" evidence="2">
    <location>
        <begin position="206"/>
        <end position="228"/>
    </location>
</feature>
<feature type="transmembrane region" description="Helical" evidence="2">
    <location>
        <begin position="385"/>
        <end position="405"/>
    </location>
</feature>